<protein>
    <recommendedName>
        <fullName evidence="1">DUF8207 domain-containing protein</fullName>
    </recommendedName>
</protein>
<proteinExistence type="predicted"/>
<dbReference type="EMBL" id="KQ980036">
    <property type="protein sequence ID" value="KYN18142.1"/>
    <property type="molecule type" value="Genomic_DNA"/>
</dbReference>
<gene>
    <name evidence="2" type="ORF">ALC57_09543</name>
</gene>
<organism evidence="2 3">
    <name type="scientific">Trachymyrmex cornetzi</name>
    <dbReference type="NCBI Taxonomy" id="471704"/>
    <lineage>
        <taxon>Eukaryota</taxon>
        <taxon>Metazoa</taxon>
        <taxon>Ecdysozoa</taxon>
        <taxon>Arthropoda</taxon>
        <taxon>Hexapoda</taxon>
        <taxon>Insecta</taxon>
        <taxon>Pterygota</taxon>
        <taxon>Neoptera</taxon>
        <taxon>Endopterygota</taxon>
        <taxon>Hymenoptera</taxon>
        <taxon>Apocrita</taxon>
        <taxon>Aculeata</taxon>
        <taxon>Formicoidea</taxon>
        <taxon>Formicidae</taxon>
        <taxon>Myrmicinae</taxon>
        <taxon>Trachymyrmex</taxon>
    </lineage>
</organism>
<feature type="domain" description="DUF8207" evidence="1">
    <location>
        <begin position="70"/>
        <end position="169"/>
    </location>
</feature>
<dbReference type="Proteomes" id="UP000078492">
    <property type="component" value="Unassembled WGS sequence"/>
</dbReference>
<dbReference type="Pfam" id="PF26634">
    <property type="entry name" value="DUF8207"/>
    <property type="match status" value="1"/>
</dbReference>
<evidence type="ECO:0000313" key="3">
    <source>
        <dbReference type="Proteomes" id="UP000078492"/>
    </source>
</evidence>
<name>A0A151J573_9HYME</name>
<evidence type="ECO:0000259" key="1">
    <source>
        <dbReference type="Pfam" id="PF26634"/>
    </source>
</evidence>
<sequence length="342" mass="39245">MDNNKYREKVAKEIAKTSNSIRKKYRAFKTGKMEEGIALERHFKPIIDQLKQIVENTADSSKDPIITETIDVVYGVYFSDEGTMLGDKRITLHKNDDIIIDGKRYVRTAGLYVLIFMKFPNESICTDDDVHTYRSILLTTNAHRRGHSPSNQVMGSKGYKYKNIIAPLVSDKKVGTGINKRANLPRTMTLNDNKIDYIHWDDPNEIVDRLRLLEASRQAGHNGHDNEILSIIEELREAGLIYKLTSFYTYRSVDIAMPINKFRLSLRGGNESHYQWCGLLRNNVRDNALFIVAADFDAKSRKIRRVALPVDDADAVNKRYVQQSVQDLKDHLNEIERKIAAL</sequence>
<evidence type="ECO:0000313" key="2">
    <source>
        <dbReference type="EMBL" id="KYN18142.1"/>
    </source>
</evidence>
<accession>A0A151J573</accession>
<dbReference type="PANTHER" id="PTHR35374:SF1">
    <property type="entry name" value="PROTEIN KINASE DOMAIN-CONTAINING PROTEIN"/>
    <property type="match status" value="1"/>
</dbReference>
<reference evidence="2 3" key="1">
    <citation type="submission" date="2015-09" db="EMBL/GenBank/DDBJ databases">
        <title>Trachymyrmex cornetzi WGS genome.</title>
        <authorList>
            <person name="Nygaard S."/>
            <person name="Hu H."/>
            <person name="Boomsma J."/>
            <person name="Zhang G."/>
        </authorList>
    </citation>
    <scope>NUCLEOTIDE SEQUENCE [LARGE SCALE GENOMIC DNA]</scope>
    <source>
        <strain evidence="2">Tcor2-1</strain>
        <tissue evidence="2">Whole body</tissue>
    </source>
</reference>
<dbReference type="AlphaFoldDB" id="A0A151J573"/>
<dbReference type="InterPro" id="IPR058520">
    <property type="entry name" value="DUF8207"/>
</dbReference>
<dbReference type="PANTHER" id="PTHR35374">
    <property type="entry name" value="CYCLIN-DEPENDENT KINASE 11A-LIKE"/>
    <property type="match status" value="1"/>
</dbReference>
<keyword evidence="3" id="KW-1185">Reference proteome</keyword>